<organism evidence="2 3">
    <name type="scientific">Dragonfly circularisvirus</name>
    <dbReference type="NCBI Taxonomy" id="1234872"/>
    <lineage>
        <taxon>Viruses</taxon>
        <taxon>Monodnaviria</taxon>
        <taxon>Shotokuvirae</taxon>
        <taxon>Cressdnaviricota</taxon>
        <taxon>Arfiviricetes</taxon>
        <taxon>Rohanvirales</taxon>
        <taxon>Adamaviridae</taxon>
        <taxon>Valarivirus</taxon>
        <taxon>Valarivirus sithago</taxon>
    </lineage>
</organism>
<dbReference type="RefSeq" id="YP_009021242.1">
    <property type="nucleotide sequence ID" value="NC_023853.1"/>
</dbReference>
<keyword evidence="3" id="KW-1185">Reference proteome</keyword>
<protein>
    <recommendedName>
        <fullName evidence="4">Capsid protein</fullName>
    </recommendedName>
</protein>
<proteinExistence type="predicted"/>
<evidence type="ECO:0008006" key="4">
    <source>
        <dbReference type="Google" id="ProtNLM"/>
    </source>
</evidence>
<evidence type="ECO:0000313" key="3">
    <source>
        <dbReference type="Proteomes" id="UP000203618"/>
    </source>
</evidence>
<dbReference type="GeneID" id="18937727"/>
<name>K0A2I2_9VIRU</name>
<keyword evidence="1" id="KW-0812">Transmembrane</keyword>
<keyword evidence="1" id="KW-0472">Membrane</keyword>
<feature type="transmembrane region" description="Helical" evidence="1">
    <location>
        <begin position="27"/>
        <end position="46"/>
    </location>
</feature>
<dbReference type="Proteomes" id="UP000203618">
    <property type="component" value="Segment"/>
</dbReference>
<dbReference type="KEGG" id="vg:18937727"/>
<evidence type="ECO:0000256" key="1">
    <source>
        <dbReference type="SAM" id="Phobius"/>
    </source>
</evidence>
<accession>K0A2I2</accession>
<evidence type="ECO:0000313" key="2">
    <source>
        <dbReference type="EMBL" id="AFS65298.1"/>
    </source>
</evidence>
<dbReference type="EMBL" id="JX185415">
    <property type="protein sequence ID" value="AFS65298.1"/>
    <property type="molecule type" value="Genomic_DNA"/>
</dbReference>
<keyword evidence="1" id="KW-1133">Transmembrane helix</keyword>
<sequence length="321" mass="38013">MVKSWGRCSRVLQSTTCLIMLSESVLLLLRLLVCLICLLKMVMRAWRRRMYRLRYRKRWQQRRNSRLGRRKRSYKTFKSSKRNLAKLNQVKVTVRDLDYHIIKIPYTGGDPRQIGSENAEMFKTDVPVHALKMKLFTLNLQRYKWIKFNYFSFYITADCISYDIYPYKDEQSKTSGLLSPGINEFFKHLPFYLQWDLDVTFDNRDLTEVNYPNDVHAKKIFIGSRKPAVFKYVIPQHLRKYLPCGVVKSQVTTKPLPLYLQELFKSDNFRVPSVFYGGVTNLMRALDLFYNKPSEGRDVPLRFVLTVKCYANVTFKGIDLV</sequence>
<reference evidence="2 3" key="1">
    <citation type="journal article" date="2012" name="J. Gen. Virol.">
        <title>Diverse circular single-stranded DNA viruses discovered in dragonflies (Odonata: Epiprocta).</title>
        <authorList>
            <person name="Rosario K."/>
            <person name="Dayaram A."/>
            <person name="Marinov M."/>
            <person name="Ware J."/>
            <person name="Kraberger S."/>
            <person name="Stainton D."/>
            <person name="Breitbart M."/>
            <person name="Varsani A."/>
        </authorList>
    </citation>
    <scope>NUCLEOTIDE SEQUENCE [LARGE SCALE GENOMIC DNA]</scope>
    <source>
        <strain evidence="2">TO-DF3E-2010</strain>
    </source>
</reference>